<dbReference type="InterPro" id="IPR049319">
    <property type="entry name" value="GBS104-like_Ig"/>
</dbReference>
<keyword evidence="2" id="KW-0964">Secreted</keyword>
<dbReference type="CDD" id="cd00198">
    <property type="entry name" value="vWFA"/>
    <property type="match status" value="1"/>
</dbReference>
<evidence type="ECO:0000256" key="3">
    <source>
        <dbReference type="ARBA" id="ARBA00022729"/>
    </source>
</evidence>
<dbReference type="Gene3D" id="2.60.40.1140">
    <property type="entry name" value="Collagen-binding surface protein Cna, B-type domain"/>
    <property type="match status" value="2"/>
</dbReference>
<keyword evidence="5" id="KW-0472">Membrane</keyword>
<keyword evidence="5" id="KW-0812">Transmembrane</keyword>
<dbReference type="Pfam" id="PF00092">
    <property type="entry name" value="VWA"/>
    <property type="match status" value="1"/>
</dbReference>
<protein>
    <submittedName>
        <fullName evidence="7">SpaA isopeptide-forming pilin-related protein</fullName>
    </submittedName>
</protein>
<dbReference type="SMART" id="SM00327">
    <property type="entry name" value="VWA"/>
    <property type="match status" value="1"/>
</dbReference>
<keyword evidence="3" id="KW-0732">Signal</keyword>
<dbReference type="SUPFAM" id="SSF53300">
    <property type="entry name" value="vWA-like"/>
    <property type="match status" value="1"/>
</dbReference>
<evidence type="ECO:0000259" key="6">
    <source>
        <dbReference type="PROSITE" id="PS50234"/>
    </source>
</evidence>
<dbReference type="Pfam" id="PF17802">
    <property type="entry name" value="SpaA"/>
    <property type="match status" value="3"/>
</dbReference>
<dbReference type="InterPro" id="IPR008454">
    <property type="entry name" value="Collagen-bd_Cna-like_B-typ_dom"/>
</dbReference>
<dbReference type="InterPro" id="IPR002035">
    <property type="entry name" value="VWF_A"/>
</dbReference>
<dbReference type="EMBL" id="JARPWY010000073">
    <property type="protein sequence ID" value="MDT2516279.1"/>
    <property type="molecule type" value="Genomic_DNA"/>
</dbReference>
<keyword evidence="5" id="KW-1133">Transmembrane helix</keyword>
<evidence type="ECO:0000256" key="5">
    <source>
        <dbReference type="SAM" id="Phobius"/>
    </source>
</evidence>
<organism evidence="7 8">
    <name type="scientific">Enterococcus avium</name>
    <name type="common">Streptococcus avium</name>
    <dbReference type="NCBI Taxonomy" id="33945"/>
    <lineage>
        <taxon>Bacteria</taxon>
        <taxon>Bacillati</taxon>
        <taxon>Bacillota</taxon>
        <taxon>Bacilli</taxon>
        <taxon>Lactobacillales</taxon>
        <taxon>Enterococcaceae</taxon>
        <taxon>Enterococcus</taxon>
    </lineage>
</organism>
<dbReference type="InterPro" id="IPR013783">
    <property type="entry name" value="Ig-like_fold"/>
</dbReference>
<feature type="domain" description="VWFA" evidence="6">
    <location>
        <begin position="324"/>
        <end position="600"/>
    </location>
</feature>
<dbReference type="Gene3D" id="3.40.50.410">
    <property type="entry name" value="von Willebrand factor, type A domain"/>
    <property type="match status" value="1"/>
</dbReference>
<gene>
    <name evidence="7" type="ORF">P7D79_18800</name>
</gene>
<dbReference type="PANTHER" id="PTHR36108:SF13">
    <property type="entry name" value="COLOSSIN-B-RELATED"/>
    <property type="match status" value="1"/>
</dbReference>
<accession>A0ABD5FCT8</accession>
<feature type="transmembrane region" description="Helical" evidence="5">
    <location>
        <begin position="1250"/>
        <end position="1272"/>
    </location>
</feature>
<name>A0ABD5FCT8_ENTAV</name>
<evidence type="ECO:0000313" key="8">
    <source>
        <dbReference type="Proteomes" id="UP001264335"/>
    </source>
</evidence>
<dbReference type="Gene3D" id="2.60.40.10">
    <property type="entry name" value="Immunoglobulins"/>
    <property type="match status" value="3"/>
</dbReference>
<comment type="similarity">
    <text evidence="1">Belongs to the serine-aspartate repeat-containing protein (SDr) family.</text>
</comment>
<dbReference type="RefSeq" id="WP_311872089.1">
    <property type="nucleotide sequence ID" value="NZ_JARPWF010000011.1"/>
</dbReference>
<dbReference type="AlphaFoldDB" id="A0ABD5FCT8"/>
<dbReference type="Gene3D" id="2.60.40.2110">
    <property type="match status" value="1"/>
</dbReference>
<dbReference type="InterPro" id="IPR041033">
    <property type="entry name" value="SpaA_PFL_dom_1"/>
</dbReference>
<dbReference type="PROSITE" id="PS50234">
    <property type="entry name" value="VWFA"/>
    <property type="match status" value="1"/>
</dbReference>
<evidence type="ECO:0000256" key="1">
    <source>
        <dbReference type="ARBA" id="ARBA00007257"/>
    </source>
</evidence>
<reference evidence="7 8" key="1">
    <citation type="submission" date="2023-03" db="EMBL/GenBank/DDBJ databases">
        <authorList>
            <person name="Shen W."/>
            <person name="Cai J."/>
        </authorList>
    </citation>
    <scope>NUCLEOTIDE SEQUENCE [LARGE SCALE GENOMIC DNA]</scope>
    <source>
        <strain evidence="7 8">Y2</strain>
    </source>
</reference>
<evidence type="ECO:0000256" key="4">
    <source>
        <dbReference type="SAM" id="MobiDB-lite"/>
    </source>
</evidence>
<dbReference type="Proteomes" id="UP001264335">
    <property type="component" value="Unassembled WGS sequence"/>
</dbReference>
<comment type="caution">
    <text evidence="7">The sequence shown here is derived from an EMBL/GenBank/DDBJ whole genome shotgun (WGS) entry which is preliminary data.</text>
</comment>
<feature type="region of interest" description="Disordered" evidence="4">
    <location>
        <begin position="162"/>
        <end position="186"/>
    </location>
</feature>
<proteinExistence type="inferred from homology"/>
<dbReference type="Pfam" id="PF05738">
    <property type="entry name" value="Cna_B"/>
    <property type="match status" value="2"/>
</dbReference>
<dbReference type="PANTHER" id="PTHR36108">
    <property type="entry name" value="COLOSSIN-B-RELATED"/>
    <property type="match status" value="1"/>
</dbReference>
<sequence>MLRGKLQFLIVLGVIFSSLVGLLDVKTQTFAETSSNVLIDEPFLNVSYDTEQTEEGNVFRVNLKREADGEQKESRLKLKLLTESNEVIEYPMVNGMEKKDDWFIEKEFTSSAKYVLKVVLPKKEKKLQLFIELNEQSLNNQTKEKSTKESNTDVLGLTEPLVLEMGKTENSKSSKKSASSSSANQEAPVTANSFSLYSDQNSQSQLAGVSAARSSRNLVHENFYTNKVPSYKTDNGKYPEYSWQPTGQTNVINHQGGNESAAGWDGLTSWNVQGDDRTNSYIHYGDASNPNLSLRKLAMETNKKDEFDVRLNVRGNYNYKPGVDIVFLLDNSGSMTTKKKSDAVASIEKLITEVKKIHVPDADNIRMGAHVFSDYLPGSPDATVAISGQESAWDNIVNQYRNLTPSGGTFTERALMVGKDVLDAADPDGTDGRKKLMFILTDGAPNLSFYPTGAVTDSSMYFDQVYITKNSAKYPEGDPNAGKYRSGDQLGNWEYSVGLKEPWPVGSLKITSHITTTNSTARNLKDAGVEIHSLALDIGPTATEYRHAKADMIKGLYKMSSKKANATGETQNDYFFYETDNSEELTEYTKNWYHTILRTVDAGKINFSIGNMVELISTPVASSVGETSVELPTVTSSNGKIEVSNINLFGGQEIQLDYKVRLKTEDASFVSGRWYPVSTDFVELTPTPTRTTDLLYFGIPSVRAVNEDFVIPVKKVWSNDSEDYWQKRQEITAVLQRKNGNEWTNVHQVKLNAGNNWTADFPAVVGKTDIDYRVIEKVGNLDKVPGYAKPEYSKTSFSSNNLGTNGIVITNRLMTTDYTFTKLKEDGTAFTRTNKPEFTIEDTKGNKLTGIKPNDAGLVKIEGLPIGTYTVSESVVPTGYKKMADFTIVVTEKADGTGVVAKVNGKEESITVINELKEIVIPVEKKWVDERDGTANFWKLRQTITAVLQKKDGENWIDLYQVSLNATNSWKNSFPAVDRDSNITYRVIERVGNVEKVSGYEKPSYSQTSFQSATLDAKGILITNKLMTTDYSFKKVMENNQPFFGDSLPKFKLTETTKNIEVIDNVAPDASGIVEFKDLPIGTYRVSETFVPEGFKKMDDFTFSVTEKADGTAVIADSTNKTVVNKLNEFKLKVIKTNEQGAEIEGAVFRLRNLSGTYNKTISSGSTFTFTGLKSELYFLKEVTAPDSYVGLEKEIAVDIFESGHVGVESHPLVTSSTKLGETENVITLKVKNRRQTGVLPRTGSFGNRYFVLFSIICLVAGSGLGAVYLYINRRRD</sequence>
<dbReference type="InterPro" id="IPR036465">
    <property type="entry name" value="vWFA_dom_sf"/>
</dbReference>
<evidence type="ECO:0000256" key="2">
    <source>
        <dbReference type="ARBA" id="ARBA00022525"/>
    </source>
</evidence>
<evidence type="ECO:0000313" key="7">
    <source>
        <dbReference type="EMBL" id="MDT2516279.1"/>
    </source>
</evidence>
<dbReference type="Pfam" id="PF21426">
    <property type="entry name" value="GBS104-like_Ig"/>
    <property type="match status" value="1"/>
</dbReference>